<keyword evidence="1" id="KW-0479">Metal-binding</keyword>
<dbReference type="GO" id="GO:0000981">
    <property type="term" value="F:DNA-binding transcription factor activity, RNA polymerase II-specific"/>
    <property type="evidence" value="ECO:0007669"/>
    <property type="project" value="TreeGrafter"/>
</dbReference>
<reference evidence="8" key="1">
    <citation type="submission" date="2021-03" db="EMBL/GenBank/DDBJ databases">
        <authorList>
            <person name="Bekaert M."/>
        </authorList>
    </citation>
    <scope>NUCLEOTIDE SEQUENCE</scope>
</reference>
<dbReference type="InterPro" id="IPR036236">
    <property type="entry name" value="Znf_C2H2_sf"/>
</dbReference>
<feature type="domain" description="C2H2-type" evidence="7">
    <location>
        <begin position="261"/>
        <end position="288"/>
    </location>
</feature>
<gene>
    <name evidence="8" type="ORF">MEDL_13657</name>
</gene>
<evidence type="ECO:0000256" key="2">
    <source>
        <dbReference type="ARBA" id="ARBA00022737"/>
    </source>
</evidence>
<evidence type="ECO:0000256" key="3">
    <source>
        <dbReference type="ARBA" id="ARBA00022771"/>
    </source>
</evidence>
<evidence type="ECO:0000256" key="5">
    <source>
        <dbReference type="PROSITE-ProRule" id="PRU00042"/>
    </source>
</evidence>
<feature type="compositionally biased region" description="Basic and acidic residues" evidence="6">
    <location>
        <begin position="436"/>
        <end position="452"/>
    </location>
</feature>
<protein>
    <submittedName>
        <fullName evidence="8">KRAB</fullName>
    </submittedName>
</protein>
<dbReference type="AlphaFoldDB" id="A0A8S3QVX4"/>
<dbReference type="EMBL" id="CAJPWZ010000704">
    <property type="protein sequence ID" value="CAG2198965.1"/>
    <property type="molecule type" value="Genomic_DNA"/>
</dbReference>
<feature type="domain" description="C2H2-type" evidence="7">
    <location>
        <begin position="232"/>
        <end position="260"/>
    </location>
</feature>
<dbReference type="InterPro" id="IPR013087">
    <property type="entry name" value="Znf_C2H2_type"/>
</dbReference>
<dbReference type="OrthoDB" id="6077919at2759"/>
<feature type="compositionally biased region" description="Basic and acidic residues" evidence="6">
    <location>
        <begin position="340"/>
        <end position="371"/>
    </location>
</feature>
<dbReference type="GO" id="GO:0008270">
    <property type="term" value="F:zinc ion binding"/>
    <property type="evidence" value="ECO:0007669"/>
    <property type="project" value="UniProtKB-KW"/>
</dbReference>
<dbReference type="GO" id="GO:0000977">
    <property type="term" value="F:RNA polymerase II transcription regulatory region sequence-specific DNA binding"/>
    <property type="evidence" value="ECO:0007669"/>
    <property type="project" value="TreeGrafter"/>
</dbReference>
<organism evidence="8 9">
    <name type="scientific">Mytilus edulis</name>
    <name type="common">Blue mussel</name>
    <dbReference type="NCBI Taxonomy" id="6550"/>
    <lineage>
        <taxon>Eukaryota</taxon>
        <taxon>Metazoa</taxon>
        <taxon>Spiralia</taxon>
        <taxon>Lophotrochozoa</taxon>
        <taxon>Mollusca</taxon>
        <taxon>Bivalvia</taxon>
        <taxon>Autobranchia</taxon>
        <taxon>Pteriomorphia</taxon>
        <taxon>Mytilida</taxon>
        <taxon>Mytiloidea</taxon>
        <taxon>Mytilidae</taxon>
        <taxon>Mytilinae</taxon>
        <taxon>Mytilus</taxon>
    </lineage>
</organism>
<accession>A0A8S3QVX4</accession>
<feature type="region of interest" description="Disordered" evidence="6">
    <location>
        <begin position="431"/>
        <end position="452"/>
    </location>
</feature>
<keyword evidence="9" id="KW-1185">Reference proteome</keyword>
<keyword evidence="2" id="KW-0677">Repeat</keyword>
<evidence type="ECO:0000256" key="1">
    <source>
        <dbReference type="ARBA" id="ARBA00022723"/>
    </source>
</evidence>
<dbReference type="Proteomes" id="UP000683360">
    <property type="component" value="Unassembled WGS sequence"/>
</dbReference>
<dbReference type="GO" id="GO:0005634">
    <property type="term" value="C:nucleus"/>
    <property type="evidence" value="ECO:0007669"/>
    <property type="project" value="TreeGrafter"/>
</dbReference>
<evidence type="ECO:0000256" key="6">
    <source>
        <dbReference type="SAM" id="MobiDB-lite"/>
    </source>
</evidence>
<feature type="domain" description="C2H2-type" evidence="7">
    <location>
        <begin position="205"/>
        <end position="233"/>
    </location>
</feature>
<keyword evidence="4" id="KW-0862">Zinc</keyword>
<keyword evidence="3 5" id="KW-0863">Zinc-finger</keyword>
<dbReference type="PANTHER" id="PTHR24379:SF127">
    <property type="entry name" value="BLOODY FINGERS-RELATED"/>
    <property type="match status" value="1"/>
</dbReference>
<dbReference type="PROSITE" id="PS00028">
    <property type="entry name" value="ZINC_FINGER_C2H2_1"/>
    <property type="match status" value="4"/>
</dbReference>
<dbReference type="SUPFAM" id="SSF57667">
    <property type="entry name" value="beta-beta-alpha zinc fingers"/>
    <property type="match status" value="2"/>
</dbReference>
<proteinExistence type="predicted"/>
<feature type="compositionally biased region" description="Basic residues" evidence="6">
    <location>
        <begin position="96"/>
        <end position="109"/>
    </location>
</feature>
<evidence type="ECO:0000313" key="9">
    <source>
        <dbReference type="Proteomes" id="UP000683360"/>
    </source>
</evidence>
<sequence>MHVPVDGVCAEDKNVYSDDHNDITNIPTDDNEFSSVILKCARCQFYLGTQAMKAELLLRYPNIDGYDNKEHHIQHVNKSRQSHSGKPPTKMSSYQMRKKLKRKYSNKKRGKKSLDALTCDICEQTFQTKEMLSNHIPTHFEKISFQCLICGEDHNDRQNLIEHIPIHIHHQNKEFCESCSKVFKNVETLRIHNSKFHQICFEKKHICSYCKQEFFTKGKLERHVNRNHFKKQICKYCNKSFRDKTHLRCHTIKKHTKEFPFRCHICGKGECLPSAFRRHLAEHEGKDVECTTCGKMIPIDGSNYNRHQRQHEQEEVTKNPDLLFVCDICGNVRQSNTGNKEQEQKSSENVDESENVRNLKRMEKEEQKSTENVDESGNVRQSKRRKKEQEQLNCKKRSQLYLISFSGDVDYQVQSLNTLTEALVDKEATKNGCMPKNERDICPKKGDIEKTK</sequence>
<evidence type="ECO:0000256" key="4">
    <source>
        <dbReference type="ARBA" id="ARBA00022833"/>
    </source>
</evidence>
<feature type="region of interest" description="Disordered" evidence="6">
    <location>
        <begin position="336"/>
        <end position="391"/>
    </location>
</feature>
<dbReference type="SMART" id="SM00355">
    <property type="entry name" value="ZnF_C2H2"/>
    <property type="match status" value="7"/>
</dbReference>
<feature type="domain" description="C2H2-type" evidence="7">
    <location>
        <begin position="145"/>
        <end position="174"/>
    </location>
</feature>
<dbReference type="Gene3D" id="3.30.160.60">
    <property type="entry name" value="Classic Zinc Finger"/>
    <property type="match status" value="3"/>
</dbReference>
<name>A0A8S3QVX4_MYTED</name>
<dbReference type="PANTHER" id="PTHR24379">
    <property type="entry name" value="KRAB AND ZINC FINGER DOMAIN-CONTAINING"/>
    <property type="match status" value="1"/>
</dbReference>
<feature type="region of interest" description="Disordered" evidence="6">
    <location>
        <begin position="76"/>
        <end position="109"/>
    </location>
</feature>
<comment type="caution">
    <text evidence="8">The sequence shown here is derived from an EMBL/GenBank/DDBJ whole genome shotgun (WGS) entry which is preliminary data.</text>
</comment>
<evidence type="ECO:0000259" key="7">
    <source>
        <dbReference type="PROSITE" id="PS50157"/>
    </source>
</evidence>
<dbReference type="PROSITE" id="PS50157">
    <property type="entry name" value="ZINC_FINGER_C2H2_2"/>
    <property type="match status" value="5"/>
</dbReference>
<evidence type="ECO:0000313" key="8">
    <source>
        <dbReference type="EMBL" id="CAG2198965.1"/>
    </source>
</evidence>
<feature type="domain" description="C2H2-type" evidence="7">
    <location>
        <begin position="117"/>
        <end position="144"/>
    </location>
</feature>